<dbReference type="GO" id="GO:0044281">
    <property type="term" value="P:small molecule metabolic process"/>
    <property type="evidence" value="ECO:0007669"/>
    <property type="project" value="UniProtKB-ARBA"/>
</dbReference>
<dbReference type="Gene3D" id="3.90.180.10">
    <property type="entry name" value="Medium-chain alcohol dehydrogenases, catalytic domain"/>
    <property type="match status" value="1"/>
</dbReference>
<dbReference type="InterPro" id="IPR020843">
    <property type="entry name" value="ER"/>
</dbReference>
<protein>
    <submittedName>
        <fullName evidence="2">NADPH:quinone reductase</fullName>
    </submittedName>
</protein>
<dbReference type="RefSeq" id="WP_097382016.1">
    <property type="nucleotide sequence ID" value="NZ_NXNI01000002.1"/>
</dbReference>
<dbReference type="SUPFAM" id="SSF50129">
    <property type="entry name" value="GroES-like"/>
    <property type="match status" value="1"/>
</dbReference>
<dbReference type="PANTHER" id="PTHR11695:SF294">
    <property type="entry name" value="RETICULON-4-INTERACTING PROTEIN 1, MITOCHONDRIAL"/>
    <property type="match status" value="1"/>
</dbReference>
<organism evidence="2 3">
    <name type="scientific">Natrinema ejinorense</name>
    <dbReference type="NCBI Taxonomy" id="373386"/>
    <lineage>
        <taxon>Archaea</taxon>
        <taxon>Methanobacteriati</taxon>
        <taxon>Methanobacteriota</taxon>
        <taxon>Stenosarchaea group</taxon>
        <taxon>Halobacteria</taxon>
        <taxon>Halobacteriales</taxon>
        <taxon>Natrialbaceae</taxon>
        <taxon>Natrinema</taxon>
    </lineage>
</organism>
<gene>
    <name evidence="2" type="ORF">CP557_21260</name>
</gene>
<dbReference type="OrthoDB" id="146629at2157"/>
<name>A0A2A5QQC8_9EURY</name>
<dbReference type="PANTHER" id="PTHR11695">
    <property type="entry name" value="ALCOHOL DEHYDROGENASE RELATED"/>
    <property type="match status" value="1"/>
</dbReference>
<reference evidence="2 3" key="1">
    <citation type="submission" date="2017-09" db="EMBL/GenBank/DDBJ databases">
        <title>Genome sequences of Natrinema ejinorence JCM 13890T.</title>
        <authorList>
            <person name="Roh S.W."/>
            <person name="Kim Y.B."/>
            <person name="Kim J.Y."/>
        </authorList>
    </citation>
    <scope>NUCLEOTIDE SEQUENCE [LARGE SCALE GENOMIC DNA]</scope>
    <source>
        <strain evidence="2 3">JCM 13890</strain>
    </source>
</reference>
<dbReference type="SUPFAM" id="SSF51735">
    <property type="entry name" value="NAD(P)-binding Rossmann-fold domains"/>
    <property type="match status" value="1"/>
</dbReference>
<accession>A0A2A5QQC8</accession>
<proteinExistence type="predicted"/>
<dbReference type="InterPro" id="IPR013154">
    <property type="entry name" value="ADH-like_N"/>
</dbReference>
<keyword evidence="3" id="KW-1185">Reference proteome</keyword>
<dbReference type="EMBL" id="NXNI01000002">
    <property type="protein sequence ID" value="PCR88999.1"/>
    <property type="molecule type" value="Genomic_DNA"/>
</dbReference>
<dbReference type="Pfam" id="PF08240">
    <property type="entry name" value="ADH_N"/>
    <property type="match status" value="1"/>
</dbReference>
<dbReference type="Pfam" id="PF13602">
    <property type="entry name" value="ADH_zinc_N_2"/>
    <property type="match status" value="1"/>
</dbReference>
<feature type="domain" description="Enoyl reductase (ER)" evidence="1">
    <location>
        <begin position="15"/>
        <end position="316"/>
    </location>
</feature>
<dbReference type="AlphaFoldDB" id="A0A2A5QQC8"/>
<dbReference type="GO" id="GO:0016616">
    <property type="term" value="F:oxidoreductase activity, acting on the CH-OH group of donors, NAD or NADP as acceptor"/>
    <property type="evidence" value="ECO:0007669"/>
    <property type="project" value="UniProtKB-ARBA"/>
</dbReference>
<dbReference type="Gene3D" id="3.40.50.720">
    <property type="entry name" value="NAD(P)-binding Rossmann-like Domain"/>
    <property type="match status" value="1"/>
</dbReference>
<dbReference type="GO" id="GO:0043168">
    <property type="term" value="F:anion binding"/>
    <property type="evidence" value="ECO:0007669"/>
    <property type="project" value="UniProtKB-ARBA"/>
</dbReference>
<dbReference type="InterPro" id="IPR050700">
    <property type="entry name" value="YIM1/Zinc_Alcohol_DH_Fams"/>
</dbReference>
<comment type="caution">
    <text evidence="2">The sequence shown here is derived from an EMBL/GenBank/DDBJ whole genome shotgun (WGS) entry which is preliminary data.</text>
</comment>
<evidence type="ECO:0000259" key="1">
    <source>
        <dbReference type="SMART" id="SM00829"/>
    </source>
</evidence>
<sequence>MATEQTNAVRVHTFGGSDVLTHEEVPRPEPTDDELLARVHAAGVNPVDWMIREGYTDEALDPTLPWIPGWDFSGVVEATGSNVSAFDAGDEVFGMVRMPDPGETYAEYTAVPADEVVEKPASLSHTEAAAVPMVSLTAWRALFEKGELGDGDRVLIHAAAGGVGHMAVQLAADAGAHVIGTASGRNEEYLRRLGVDEFVNYREQRFEAVVDPVDVVLDAVGDDTLERSIDVLRDGAILVTLPVPPSDEIVETAAEQHDADVRWFSVEPDATTLTEIVEKIDSGTIEPTINSTYPLTEAAAAHEESENGHVRGKLVLELNGHSDNNSR</sequence>
<evidence type="ECO:0000313" key="2">
    <source>
        <dbReference type="EMBL" id="PCR88999.1"/>
    </source>
</evidence>
<dbReference type="GO" id="GO:0030554">
    <property type="term" value="F:adenyl nucleotide binding"/>
    <property type="evidence" value="ECO:0007669"/>
    <property type="project" value="UniProtKB-ARBA"/>
</dbReference>
<dbReference type="CDD" id="cd05289">
    <property type="entry name" value="MDR_like_2"/>
    <property type="match status" value="1"/>
</dbReference>
<dbReference type="InterPro" id="IPR011032">
    <property type="entry name" value="GroES-like_sf"/>
</dbReference>
<dbReference type="Proteomes" id="UP000219689">
    <property type="component" value="Unassembled WGS sequence"/>
</dbReference>
<dbReference type="SMART" id="SM00829">
    <property type="entry name" value="PKS_ER"/>
    <property type="match status" value="1"/>
</dbReference>
<dbReference type="InterPro" id="IPR036291">
    <property type="entry name" value="NAD(P)-bd_dom_sf"/>
</dbReference>
<evidence type="ECO:0000313" key="3">
    <source>
        <dbReference type="Proteomes" id="UP000219689"/>
    </source>
</evidence>